<dbReference type="AlphaFoldDB" id="A0A918WFU7"/>
<evidence type="ECO:0000313" key="2">
    <source>
        <dbReference type="EMBL" id="GHC43525.1"/>
    </source>
</evidence>
<proteinExistence type="predicted"/>
<reference evidence="2" key="2">
    <citation type="submission" date="2020-09" db="EMBL/GenBank/DDBJ databases">
        <authorList>
            <person name="Sun Q."/>
            <person name="Ohkuma M."/>
        </authorList>
    </citation>
    <scope>NUCLEOTIDE SEQUENCE</scope>
    <source>
        <strain evidence="2">JCM 4633</strain>
    </source>
</reference>
<feature type="compositionally biased region" description="Acidic residues" evidence="1">
    <location>
        <begin position="295"/>
        <end position="304"/>
    </location>
</feature>
<accession>A0A918WFU7</accession>
<reference evidence="2" key="1">
    <citation type="journal article" date="2014" name="Int. J. Syst. Evol. Microbiol.">
        <title>Complete genome sequence of Corynebacterium casei LMG S-19264T (=DSM 44701T), isolated from a smear-ripened cheese.</title>
        <authorList>
            <consortium name="US DOE Joint Genome Institute (JGI-PGF)"/>
            <person name="Walter F."/>
            <person name="Albersmeier A."/>
            <person name="Kalinowski J."/>
            <person name="Ruckert C."/>
        </authorList>
    </citation>
    <scope>NUCLEOTIDE SEQUENCE</scope>
    <source>
        <strain evidence="2">JCM 4633</strain>
    </source>
</reference>
<organism evidence="2 3">
    <name type="scientific">Streptomyces cinnamoneus</name>
    <name type="common">Streptoverticillium cinnamoneum</name>
    <dbReference type="NCBI Taxonomy" id="53446"/>
    <lineage>
        <taxon>Bacteria</taxon>
        <taxon>Bacillati</taxon>
        <taxon>Actinomycetota</taxon>
        <taxon>Actinomycetes</taxon>
        <taxon>Kitasatosporales</taxon>
        <taxon>Streptomycetaceae</taxon>
        <taxon>Streptomyces</taxon>
        <taxon>Streptomyces cinnamoneus group</taxon>
    </lineage>
</organism>
<feature type="region of interest" description="Disordered" evidence="1">
    <location>
        <begin position="272"/>
        <end position="304"/>
    </location>
</feature>
<evidence type="ECO:0000313" key="3">
    <source>
        <dbReference type="Proteomes" id="UP000646244"/>
    </source>
</evidence>
<dbReference type="Proteomes" id="UP000646244">
    <property type="component" value="Unassembled WGS sequence"/>
</dbReference>
<dbReference type="RefSeq" id="WP_190109136.1">
    <property type="nucleotide sequence ID" value="NZ_BMVB01000004.1"/>
</dbReference>
<evidence type="ECO:0000256" key="1">
    <source>
        <dbReference type="SAM" id="MobiDB-lite"/>
    </source>
</evidence>
<protein>
    <submittedName>
        <fullName evidence="2">Uncharacterized protein</fullName>
    </submittedName>
</protein>
<comment type="caution">
    <text evidence="2">The sequence shown here is derived from an EMBL/GenBank/DDBJ whole genome shotgun (WGS) entry which is preliminary data.</text>
</comment>
<name>A0A918WFU7_STRCJ</name>
<dbReference type="EMBL" id="BMVB01000004">
    <property type="protein sequence ID" value="GHC43525.1"/>
    <property type="molecule type" value="Genomic_DNA"/>
</dbReference>
<gene>
    <name evidence="2" type="ORF">GCM10010507_18070</name>
</gene>
<sequence length="304" mass="32522">MAHTDNGRRRLTARRRLRTETPSTVAVLADEKDFAAMRRYTSFLFDDHADYLRDVDGLLRSLAARGTYTSVALFDPVDYEEYCTDLHLDPDTAASRTRYTAEVAATGATVAYDGRPLAGLLPRLIDEAEQQATWEYASALLARGGDCTSCGEDLGRAAFALASRALRRITEAVGEGGHHLVCSVQADGDAPLVAVLRTTCGKDGRLHLAEAEALVFCTVLAAGIVTDRHGGVVLRTTRPGSPDTVRGWALKDGGLRPLTEAEVFAAYCTDAATGEPVPPEPGVEYRAGIPLDGQPDGEGETQDA</sequence>